<proteinExistence type="predicted"/>
<sequence length="137" mass="15531">MDAELTSFAQAAGTTLVTLMTTEAWQHARDSFTRVWQRWQPERAQDISRALDVSQEEVLRAHSADDQEMLGELRMQWVGYLRRLLLSDPEAIEDLRTLLSELSPHTDASAPSVAQHGTASGRARIYQAGRDMHINER</sequence>
<dbReference type="eggNOG" id="ENOG502ZM1K">
    <property type="taxonomic scope" value="Bacteria"/>
</dbReference>
<name>A0A059W5V8_STRNR</name>
<evidence type="ECO:0000313" key="2">
    <source>
        <dbReference type="Proteomes" id="UP000288351"/>
    </source>
</evidence>
<dbReference type="STRING" id="68570.DC74_6464"/>
<dbReference type="EMBL" id="BHXC01000007">
    <property type="protein sequence ID" value="GCB94574.1"/>
    <property type="molecule type" value="Genomic_DNA"/>
</dbReference>
<dbReference type="Proteomes" id="UP000288351">
    <property type="component" value="Unassembled WGS sequence"/>
</dbReference>
<protein>
    <submittedName>
        <fullName evidence="1">Uncharacterized protein</fullName>
    </submittedName>
</protein>
<reference evidence="1 2" key="1">
    <citation type="journal article" date="2019" name="Microbiol. Resour. Announc.">
        <title>Draft Genome Sequence of the Most Traditional epsilon-Poly-l-Lysine Producer, Streptomyces albulus NBRC14147.</title>
        <authorList>
            <person name="Yamanaka K."/>
            <person name="Hamano Y."/>
        </authorList>
    </citation>
    <scope>NUCLEOTIDE SEQUENCE [LARGE SCALE GENOMIC DNA]</scope>
    <source>
        <strain evidence="1 2">NBRC 14147</strain>
    </source>
</reference>
<evidence type="ECO:0000313" key="1">
    <source>
        <dbReference type="EMBL" id="GCB94574.1"/>
    </source>
</evidence>
<gene>
    <name evidence="1" type="ORF">SALB_07374</name>
</gene>
<accession>A0A059W5V8</accession>
<comment type="caution">
    <text evidence="1">The sequence shown here is derived from an EMBL/GenBank/DDBJ whole genome shotgun (WGS) entry which is preliminary data.</text>
</comment>
<dbReference type="AlphaFoldDB" id="A0A059W5V8"/>
<organism evidence="1 2">
    <name type="scientific">Streptomyces noursei</name>
    <name type="common">Streptomyces albulus</name>
    <dbReference type="NCBI Taxonomy" id="1971"/>
    <lineage>
        <taxon>Bacteria</taxon>
        <taxon>Bacillati</taxon>
        <taxon>Actinomycetota</taxon>
        <taxon>Actinomycetes</taxon>
        <taxon>Kitasatosporales</taxon>
        <taxon>Streptomycetaceae</taxon>
        <taxon>Streptomyces</taxon>
    </lineage>
</organism>
<dbReference type="RefSeq" id="WP_037633391.1">
    <property type="nucleotide sequence ID" value="NZ_BHXC01000007.1"/>
</dbReference>